<reference evidence="1" key="1">
    <citation type="submission" date="2021-05" db="EMBL/GenBank/DDBJ databases">
        <authorList>
            <person name="Scholz U."/>
            <person name="Mascher M."/>
            <person name="Fiebig A."/>
        </authorList>
    </citation>
    <scope>NUCLEOTIDE SEQUENCE [LARGE SCALE GENOMIC DNA]</scope>
</reference>
<protein>
    <submittedName>
        <fullName evidence="1">Uncharacterized protein</fullName>
    </submittedName>
</protein>
<organism evidence="1 2">
    <name type="scientific">Avena sativa</name>
    <name type="common">Oat</name>
    <dbReference type="NCBI Taxonomy" id="4498"/>
    <lineage>
        <taxon>Eukaryota</taxon>
        <taxon>Viridiplantae</taxon>
        <taxon>Streptophyta</taxon>
        <taxon>Embryophyta</taxon>
        <taxon>Tracheophyta</taxon>
        <taxon>Spermatophyta</taxon>
        <taxon>Magnoliopsida</taxon>
        <taxon>Liliopsida</taxon>
        <taxon>Poales</taxon>
        <taxon>Poaceae</taxon>
        <taxon>BOP clade</taxon>
        <taxon>Pooideae</taxon>
        <taxon>Poodae</taxon>
        <taxon>Poeae</taxon>
        <taxon>Poeae Chloroplast Group 1 (Aveneae type)</taxon>
        <taxon>Aveninae</taxon>
        <taxon>Avena</taxon>
    </lineage>
</organism>
<reference evidence="1" key="2">
    <citation type="submission" date="2025-09" db="UniProtKB">
        <authorList>
            <consortium name="EnsemblPlants"/>
        </authorList>
    </citation>
    <scope>IDENTIFICATION</scope>
</reference>
<name>A0ACD5UJQ5_AVESA</name>
<sequence>MDNTSAEELPLVMPLDLLRGITNDFSEERELGSGSYGKVYMGVYPDGEKIAVKKLYDMPGLDDKQFLNEFKTLTRLRNQNIVRLVGYCRDIQDVHVMYEGKLVIAERTHRVLCLEYMSNGSLDKYLSDECDRYDWHTGYRIIKGVCEGLKYLHNGLKTPIYHLDLKPANILLDENMVPRIADFRISRLFSDEQTRATISSLGTLGYSPPEFIRNNLVSNKFDIFSLGVVIIKIMAGRVGYFKSAEMSSQEFTNLVQENWTSRLVETANRRNAYSEQVKICITIGLSCVQEDRHKRPTIQDIVYRLEETETECTYAAMKDLLLISMVTKSKRVDWVSGLQVRDELGRLQIIKNNDLEELQELGSRTFGTVYHGIWGGSDVAIKRISDKMPNDFWNEASNLAYLHHPNVVAFYGVVLDVPEGSIATVTEYMVNGSLRTALLKNSKCLDRRKRLIIAMDTAFGMEYLHNKNLVHFSLKSDNLLVDLRDPQRPVCKLKGMASMDGARTFEWK</sequence>
<dbReference type="Proteomes" id="UP001732700">
    <property type="component" value="Chromosome 2A"/>
</dbReference>
<evidence type="ECO:0000313" key="1">
    <source>
        <dbReference type="EnsemblPlants" id="AVESA.00010b.r2.2AG0258470.1.CDS"/>
    </source>
</evidence>
<dbReference type="EnsemblPlants" id="AVESA.00010b.r2.2AG0258470.1">
    <property type="protein sequence ID" value="AVESA.00010b.r2.2AG0258470.1.CDS"/>
    <property type="gene ID" value="AVESA.00010b.r2.2AG0258470"/>
</dbReference>
<evidence type="ECO:0000313" key="2">
    <source>
        <dbReference type="Proteomes" id="UP001732700"/>
    </source>
</evidence>
<proteinExistence type="predicted"/>
<accession>A0ACD5UJQ5</accession>
<keyword evidence="2" id="KW-1185">Reference proteome</keyword>